<evidence type="ECO:0000313" key="1">
    <source>
        <dbReference type="EnsemblMetazoa" id="ENSAATROPP013902"/>
    </source>
</evidence>
<dbReference type="AlphaFoldDB" id="A0AAG5DRH1"/>
<accession>A0AAG5DRH1</accession>
<organism evidence="1 2">
    <name type="scientific">Anopheles atroparvus</name>
    <name type="common">European mosquito</name>
    <dbReference type="NCBI Taxonomy" id="41427"/>
    <lineage>
        <taxon>Eukaryota</taxon>
        <taxon>Metazoa</taxon>
        <taxon>Ecdysozoa</taxon>
        <taxon>Arthropoda</taxon>
        <taxon>Hexapoda</taxon>
        <taxon>Insecta</taxon>
        <taxon>Pterygota</taxon>
        <taxon>Neoptera</taxon>
        <taxon>Endopterygota</taxon>
        <taxon>Diptera</taxon>
        <taxon>Nematocera</taxon>
        <taxon>Culicoidea</taxon>
        <taxon>Culicidae</taxon>
        <taxon>Anophelinae</taxon>
        <taxon>Anopheles</taxon>
    </lineage>
</organism>
<name>A0AAG5DRH1_ANOAO</name>
<dbReference type="Proteomes" id="UP000075880">
    <property type="component" value="Unassembled WGS sequence"/>
</dbReference>
<dbReference type="EnsemblMetazoa" id="ENSAATROPT015733">
    <property type="protein sequence ID" value="ENSAATROPP013902"/>
    <property type="gene ID" value="ENSAATROPG012856"/>
</dbReference>
<protein>
    <submittedName>
        <fullName evidence="1">Uncharacterized protein</fullName>
    </submittedName>
</protein>
<sequence>QQQNAFDRLLVETVHQLLQHLVHQLTLDDLERVQVAQNLNAVVQLLCLVRNRVDVFGERQKTLHDRLEKVRSHLAAHVRVQNGDQQHVFQHHPVGGQRGGNDSLQDERRQGAVHVVARVLHVDMVQVDRYSVHVRFSQTVYLTLQLALEAHQLFLLLRVDRGRARCCFCFQLGSQVRRDILSSGCSMIFFDNIARFVPLPPVYILPCSFVAGGCF</sequence>
<proteinExistence type="predicted"/>
<reference evidence="1" key="1">
    <citation type="submission" date="2024-04" db="UniProtKB">
        <authorList>
            <consortium name="EnsemblMetazoa"/>
        </authorList>
    </citation>
    <scope>IDENTIFICATION</scope>
    <source>
        <strain evidence="1">EBRO</strain>
    </source>
</reference>
<evidence type="ECO:0000313" key="2">
    <source>
        <dbReference type="Proteomes" id="UP000075880"/>
    </source>
</evidence>
<keyword evidence="2" id="KW-1185">Reference proteome</keyword>